<dbReference type="InterPro" id="IPR003594">
    <property type="entry name" value="HATPase_dom"/>
</dbReference>
<dbReference type="EC" id="2.7.13.3" evidence="2"/>
<dbReference type="EMBL" id="JABRWJ010000008">
    <property type="protein sequence ID" value="NRF70277.1"/>
    <property type="molecule type" value="Genomic_DNA"/>
</dbReference>
<evidence type="ECO:0000313" key="8">
    <source>
        <dbReference type="Proteomes" id="UP000737171"/>
    </source>
</evidence>
<evidence type="ECO:0000313" key="7">
    <source>
        <dbReference type="EMBL" id="NRF70277.1"/>
    </source>
</evidence>
<evidence type="ECO:0000256" key="1">
    <source>
        <dbReference type="ARBA" id="ARBA00000085"/>
    </source>
</evidence>
<dbReference type="SUPFAM" id="SSF55874">
    <property type="entry name" value="ATPase domain of HSP90 chaperone/DNA topoisomerase II/histidine kinase"/>
    <property type="match status" value="1"/>
</dbReference>
<dbReference type="InterPro" id="IPR005467">
    <property type="entry name" value="His_kinase_dom"/>
</dbReference>
<evidence type="ECO:0000256" key="4">
    <source>
        <dbReference type="PROSITE-ProRule" id="PRU00169"/>
    </source>
</evidence>
<evidence type="ECO:0000256" key="2">
    <source>
        <dbReference type="ARBA" id="ARBA00012438"/>
    </source>
</evidence>
<dbReference type="PROSITE" id="PS50110">
    <property type="entry name" value="RESPONSE_REGULATORY"/>
    <property type="match status" value="1"/>
</dbReference>
<dbReference type="SMART" id="SM00387">
    <property type="entry name" value="HATPase_c"/>
    <property type="match status" value="1"/>
</dbReference>
<dbReference type="Pfam" id="PF02518">
    <property type="entry name" value="HATPase_c"/>
    <property type="match status" value="1"/>
</dbReference>
<dbReference type="PANTHER" id="PTHR43547:SF2">
    <property type="entry name" value="HYBRID SIGNAL TRANSDUCTION HISTIDINE KINASE C"/>
    <property type="match status" value="1"/>
</dbReference>
<feature type="modified residue" description="4-aspartylphosphate" evidence="4">
    <location>
        <position position="424"/>
    </location>
</feature>
<dbReference type="Pfam" id="PF00072">
    <property type="entry name" value="Response_reg"/>
    <property type="match status" value="1"/>
</dbReference>
<dbReference type="InterPro" id="IPR004358">
    <property type="entry name" value="Sig_transdc_His_kin-like_C"/>
</dbReference>
<name>A0ABX2ENM3_9BURK</name>
<dbReference type="Gene3D" id="3.40.50.2300">
    <property type="match status" value="1"/>
</dbReference>
<dbReference type="SUPFAM" id="SSF52172">
    <property type="entry name" value="CheY-like"/>
    <property type="match status" value="2"/>
</dbReference>
<dbReference type="InterPro" id="IPR036890">
    <property type="entry name" value="HATPase_C_sf"/>
</dbReference>
<evidence type="ECO:0000256" key="3">
    <source>
        <dbReference type="ARBA" id="ARBA00022553"/>
    </source>
</evidence>
<sequence>MTAAVLARADIAAEACADMPALVEAVAGGAGALLIAEEVLVSPALPLLAGTLAAQAPWSDLPVLVLARQGADSPRIGQVMEELPNVTVIERPVRVAALVSALRSALRARRRQYELRALLEGLQQADERKDQFLATLAHELRNPLAPINTALALLSRNGTTPAETARYHELMRRQVDHMVRLVDDLMEVSRITRGKVDLQRLPVLLDAVINDAIELSRPQVRAAGHTLAIDLPGETLFVLGDAVRLTQVFSNLLNNAAKYTPPGGMLHIAARRDGSQVVIDVIDSGVGLEPHMREAIFDMFVQVGGSSKAAQGGLGIGLTLVRSLVELHGGRVEARSDGPNRGATFTVRLPLAPAATPSVDATPAPDWQAASIGRSILVVDDNRDATDSLTELLRALGATAFAAYDGEHALRIAAEQRLDIAVLDIGMPGMDGCELARRLRALPAQAPLTLIALTGWGQEADKQRIAEAGFDHHLLKPPDPGALMALLKG</sequence>
<evidence type="ECO:0000259" key="5">
    <source>
        <dbReference type="PROSITE" id="PS50109"/>
    </source>
</evidence>
<dbReference type="CDD" id="cd17580">
    <property type="entry name" value="REC_2_DhkD-like"/>
    <property type="match status" value="1"/>
</dbReference>
<dbReference type="SMART" id="SM00388">
    <property type="entry name" value="HisKA"/>
    <property type="match status" value="1"/>
</dbReference>
<dbReference type="SUPFAM" id="SSF47384">
    <property type="entry name" value="Homodimeric domain of signal transducing histidine kinase"/>
    <property type="match status" value="1"/>
</dbReference>
<dbReference type="SMART" id="SM00448">
    <property type="entry name" value="REC"/>
    <property type="match status" value="1"/>
</dbReference>
<organism evidence="7 8">
    <name type="scientific">Pseudaquabacterium terrae</name>
    <dbReference type="NCBI Taxonomy" id="2732868"/>
    <lineage>
        <taxon>Bacteria</taxon>
        <taxon>Pseudomonadati</taxon>
        <taxon>Pseudomonadota</taxon>
        <taxon>Betaproteobacteria</taxon>
        <taxon>Burkholderiales</taxon>
        <taxon>Sphaerotilaceae</taxon>
        <taxon>Pseudaquabacterium</taxon>
    </lineage>
</organism>
<protein>
    <recommendedName>
        <fullName evidence="2">histidine kinase</fullName>
        <ecNumber evidence="2">2.7.13.3</ecNumber>
    </recommendedName>
</protein>
<proteinExistence type="predicted"/>
<feature type="domain" description="Histidine kinase" evidence="5">
    <location>
        <begin position="135"/>
        <end position="353"/>
    </location>
</feature>
<dbReference type="PRINTS" id="PR00344">
    <property type="entry name" value="BCTRLSENSOR"/>
</dbReference>
<dbReference type="PANTHER" id="PTHR43547">
    <property type="entry name" value="TWO-COMPONENT HISTIDINE KINASE"/>
    <property type="match status" value="1"/>
</dbReference>
<evidence type="ECO:0000259" key="6">
    <source>
        <dbReference type="PROSITE" id="PS50110"/>
    </source>
</evidence>
<comment type="caution">
    <text evidence="7">The sequence shown here is derived from an EMBL/GenBank/DDBJ whole genome shotgun (WGS) entry which is preliminary data.</text>
</comment>
<gene>
    <name evidence="7" type="ORF">HLB44_25030</name>
</gene>
<dbReference type="Gene3D" id="3.30.565.10">
    <property type="entry name" value="Histidine kinase-like ATPase, C-terminal domain"/>
    <property type="match status" value="1"/>
</dbReference>
<reference evidence="7 8" key="1">
    <citation type="submission" date="2020-05" db="EMBL/GenBank/DDBJ databases">
        <title>Aquincola sp. isolate from soil.</title>
        <authorList>
            <person name="Han J."/>
            <person name="Kim D.-U."/>
        </authorList>
    </citation>
    <scope>NUCLEOTIDE SEQUENCE [LARGE SCALE GENOMIC DNA]</scope>
    <source>
        <strain evidence="7 8">S2</strain>
    </source>
</reference>
<dbReference type="InterPro" id="IPR011006">
    <property type="entry name" value="CheY-like_superfamily"/>
</dbReference>
<dbReference type="PROSITE" id="PS50109">
    <property type="entry name" value="HIS_KIN"/>
    <property type="match status" value="1"/>
</dbReference>
<comment type="catalytic activity">
    <reaction evidence="1">
        <text>ATP + protein L-histidine = ADP + protein N-phospho-L-histidine.</text>
        <dbReference type="EC" id="2.7.13.3"/>
    </reaction>
</comment>
<dbReference type="CDD" id="cd00082">
    <property type="entry name" value="HisKA"/>
    <property type="match status" value="1"/>
</dbReference>
<keyword evidence="8" id="KW-1185">Reference proteome</keyword>
<dbReference type="Proteomes" id="UP000737171">
    <property type="component" value="Unassembled WGS sequence"/>
</dbReference>
<dbReference type="InterPro" id="IPR036097">
    <property type="entry name" value="HisK_dim/P_sf"/>
</dbReference>
<accession>A0ABX2ENM3</accession>
<dbReference type="Pfam" id="PF00512">
    <property type="entry name" value="HisKA"/>
    <property type="match status" value="1"/>
</dbReference>
<dbReference type="Gene3D" id="1.10.287.130">
    <property type="match status" value="1"/>
</dbReference>
<feature type="domain" description="Response regulatory" evidence="6">
    <location>
        <begin position="375"/>
        <end position="489"/>
    </location>
</feature>
<dbReference type="InterPro" id="IPR001789">
    <property type="entry name" value="Sig_transdc_resp-reg_receiver"/>
</dbReference>
<keyword evidence="3 4" id="KW-0597">Phosphoprotein</keyword>
<dbReference type="InterPro" id="IPR003661">
    <property type="entry name" value="HisK_dim/P_dom"/>
</dbReference>